<dbReference type="OMA" id="FFANHAF"/>
<dbReference type="Proteomes" id="UP000824469">
    <property type="component" value="Unassembled WGS sequence"/>
</dbReference>
<keyword evidence="2" id="KW-1185">Reference proteome</keyword>
<dbReference type="EMBL" id="JAHRHJ020000009">
    <property type="protein sequence ID" value="KAH9301887.1"/>
    <property type="molecule type" value="Genomic_DNA"/>
</dbReference>
<dbReference type="InterPro" id="IPR042197">
    <property type="entry name" value="Apaf_helical"/>
</dbReference>
<dbReference type="Gene3D" id="1.10.8.430">
    <property type="entry name" value="Helical domain of apoptotic protease-activating factors"/>
    <property type="match status" value="1"/>
</dbReference>
<dbReference type="PANTHER" id="PTHR23155">
    <property type="entry name" value="DISEASE RESISTANCE PROTEIN RP"/>
    <property type="match status" value="1"/>
</dbReference>
<dbReference type="InterPro" id="IPR027417">
    <property type="entry name" value="P-loop_NTPase"/>
</dbReference>
<evidence type="ECO:0000313" key="2">
    <source>
        <dbReference type="Proteomes" id="UP000824469"/>
    </source>
</evidence>
<gene>
    <name evidence="1" type="ORF">KI387_013470</name>
</gene>
<accession>A0AA38FH59</accession>
<feature type="non-terminal residue" evidence="1">
    <location>
        <position position="1"/>
    </location>
</feature>
<dbReference type="SUPFAM" id="SSF52540">
    <property type="entry name" value="P-loop containing nucleoside triphosphate hydrolases"/>
    <property type="match status" value="1"/>
</dbReference>
<protein>
    <recommendedName>
        <fullName evidence="3">NB-ARC domain-containing protein</fullName>
    </recommendedName>
</protein>
<reference evidence="1 2" key="1">
    <citation type="journal article" date="2021" name="Nat. Plants">
        <title>The Taxus genome provides insights into paclitaxel biosynthesis.</title>
        <authorList>
            <person name="Xiong X."/>
            <person name="Gou J."/>
            <person name="Liao Q."/>
            <person name="Li Y."/>
            <person name="Zhou Q."/>
            <person name="Bi G."/>
            <person name="Li C."/>
            <person name="Du R."/>
            <person name="Wang X."/>
            <person name="Sun T."/>
            <person name="Guo L."/>
            <person name="Liang H."/>
            <person name="Lu P."/>
            <person name="Wu Y."/>
            <person name="Zhang Z."/>
            <person name="Ro D.K."/>
            <person name="Shang Y."/>
            <person name="Huang S."/>
            <person name="Yan J."/>
        </authorList>
    </citation>
    <scope>NUCLEOTIDE SEQUENCE [LARGE SCALE GENOMIC DNA]</scope>
    <source>
        <strain evidence="1">Ta-2019</strain>
    </source>
</reference>
<evidence type="ECO:0000313" key="1">
    <source>
        <dbReference type="EMBL" id="KAH9301887.1"/>
    </source>
</evidence>
<sequence length="153" mass="17567">VRVPAPSIIQVQELREEDNWKLFCLHTFRHSDGILPTSIDEETTRLVFNKCGGLPLDLKVIGQAMAGVTKLNEWKFSLKRLQNAEIYSDLIDKLFVRLRLSYDALADFEVALQLCFLYLSSFPKDEVIFTRYVSQLWIGEGFLDGQDPLQIGK</sequence>
<dbReference type="GO" id="GO:0043531">
    <property type="term" value="F:ADP binding"/>
    <property type="evidence" value="ECO:0007669"/>
    <property type="project" value="InterPro"/>
</dbReference>
<dbReference type="GO" id="GO:0006952">
    <property type="term" value="P:defense response"/>
    <property type="evidence" value="ECO:0007669"/>
    <property type="project" value="InterPro"/>
</dbReference>
<evidence type="ECO:0008006" key="3">
    <source>
        <dbReference type="Google" id="ProtNLM"/>
    </source>
</evidence>
<dbReference type="InterPro" id="IPR044974">
    <property type="entry name" value="Disease_R_plants"/>
</dbReference>
<organism evidence="1 2">
    <name type="scientific">Taxus chinensis</name>
    <name type="common">Chinese yew</name>
    <name type="synonym">Taxus wallichiana var. chinensis</name>
    <dbReference type="NCBI Taxonomy" id="29808"/>
    <lineage>
        <taxon>Eukaryota</taxon>
        <taxon>Viridiplantae</taxon>
        <taxon>Streptophyta</taxon>
        <taxon>Embryophyta</taxon>
        <taxon>Tracheophyta</taxon>
        <taxon>Spermatophyta</taxon>
        <taxon>Pinopsida</taxon>
        <taxon>Pinidae</taxon>
        <taxon>Conifers II</taxon>
        <taxon>Cupressales</taxon>
        <taxon>Taxaceae</taxon>
        <taxon>Taxus</taxon>
    </lineage>
</organism>
<name>A0AA38FH59_TAXCH</name>
<proteinExistence type="predicted"/>
<dbReference type="AlphaFoldDB" id="A0AA38FH59"/>
<comment type="caution">
    <text evidence="1">The sequence shown here is derived from an EMBL/GenBank/DDBJ whole genome shotgun (WGS) entry which is preliminary data.</text>
</comment>
<dbReference type="PANTHER" id="PTHR23155:SF1205">
    <property type="entry name" value="DISEASE RESISTANCE PROTEIN RPM1"/>
    <property type="match status" value="1"/>
</dbReference>